<protein>
    <submittedName>
        <fullName evidence="2">Uncharacterized protein</fullName>
    </submittedName>
</protein>
<gene>
    <name evidence="2" type="ORF">O7A60_04185</name>
</gene>
<feature type="region of interest" description="Disordered" evidence="1">
    <location>
        <begin position="1"/>
        <end position="21"/>
    </location>
</feature>
<evidence type="ECO:0000313" key="2">
    <source>
        <dbReference type="EMBL" id="MEI9407971.1"/>
    </source>
</evidence>
<evidence type="ECO:0000313" key="3">
    <source>
        <dbReference type="Proteomes" id="UP001387293"/>
    </source>
</evidence>
<dbReference type="RefSeq" id="WP_337105140.1">
    <property type="nucleotide sequence ID" value="NZ_JAPYKS010000002.1"/>
</dbReference>
<keyword evidence="3" id="KW-1185">Reference proteome</keyword>
<name>A0ABU8KQI6_9HYPH</name>
<dbReference type="Proteomes" id="UP001387293">
    <property type="component" value="Unassembled WGS sequence"/>
</dbReference>
<dbReference type="EMBL" id="JAPYKS010000002">
    <property type="protein sequence ID" value="MEI9407971.1"/>
    <property type="molecule type" value="Genomic_DNA"/>
</dbReference>
<proteinExistence type="predicted"/>
<feature type="compositionally biased region" description="Polar residues" evidence="1">
    <location>
        <begin position="1"/>
        <end position="17"/>
    </location>
</feature>
<sequence>MRAMARSSTAGANSQIANGAAVSREDAKTLVMAAMGELVEDGKAEWSRTASGEFELRLMTGEVFVLGEVSVTRVA</sequence>
<reference evidence="2 3" key="1">
    <citation type="submission" date="2022-12" db="EMBL/GenBank/DDBJ databases">
        <authorList>
            <person name="Muema E."/>
        </authorList>
    </citation>
    <scope>NUCLEOTIDE SEQUENCE [LARGE SCALE GENOMIC DNA]</scope>
    <source>
        <strain evidence="3">1326</strain>
    </source>
</reference>
<evidence type="ECO:0000256" key="1">
    <source>
        <dbReference type="SAM" id="MobiDB-lite"/>
    </source>
</evidence>
<organism evidence="2 3">
    <name type="scientific">Mesorhizobium salmacidum</name>
    <dbReference type="NCBI Taxonomy" id="3015171"/>
    <lineage>
        <taxon>Bacteria</taxon>
        <taxon>Pseudomonadati</taxon>
        <taxon>Pseudomonadota</taxon>
        <taxon>Alphaproteobacteria</taxon>
        <taxon>Hyphomicrobiales</taxon>
        <taxon>Phyllobacteriaceae</taxon>
        <taxon>Mesorhizobium</taxon>
    </lineage>
</organism>
<accession>A0ABU8KQI6</accession>
<comment type="caution">
    <text evidence="2">The sequence shown here is derived from an EMBL/GenBank/DDBJ whole genome shotgun (WGS) entry which is preliminary data.</text>
</comment>